<dbReference type="SUPFAM" id="SSF50814">
    <property type="entry name" value="Lipocalins"/>
    <property type="match status" value="1"/>
</dbReference>
<accession>A0A3B1BKC2</accession>
<dbReference type="AlphaFoldDB" id="A0A3B1BKC2"/>
<dbReference type="Gene3D" id="2.40.128.20">
    <property type="match status" value="1"/>
</dbReference>
<dbReference type="InterPro" id="IPR012674">
    <property type="entry name" value="Calycin"/>
</dbReference>
<gene>
    <name evidence="2" type="ORF">MNBD_GAMMA24-1024</name>
</gene>
<feature type="domain" description="THAP4-like heme-binding" evidence="1">
    <location>
        <begin position="10"/>
        <end position="185"/>
    </location>
</feature>
<proteinExistence type="predicted"/>
<sequence>MSEVETGIDYGPLAVLIGGWEGDQGEDIAPEPDGNENNPYYETIEFDAIGDVTNAESQTLVALHYRQVVKRKSDNKVFHHETGYWMWDAVNDMVMHSLAIPRAVTLLAGGKSHKDGNTIVFEVQAKCGDPDWGIIQSPFMRDNAKTTAFTHTITVTGDELSYMETTMLDIYGRSFEHTDKNVLTRLG</sequence>
<dbReference type="Pfam" id="PF08768">
    <property type="entry name" value="THAP4_heme-bd"/>
    <property type="match status" value="1"/>
</dbReference>
<dbReference type="InterPro" id="IPR014878">
    <property type="entry name" value="THAP4-like_heme-bd"/>
</dbReference>
<evidence type="ECO:0000259" key="1">
    <source>
        <dbReference type="Pfam" id="PF08768"/>
    </source>
</evidence>
<name>A0A3B1BKC2_9ZZZZ</name>
<evidence type="ECO:0000313" key="2">
    <source>
        <dbReference type="EMBL" id="VAX12583.1"/>
    </source>
</evidence>
<reference evidence="2" key="1">
    <citation type="submission" date="2018-06" db="EMBL/GenBank/DDBJ databases">
        <authorList>
            <person name="Zhirakovskaya E."/>
        </authorList>
    </citation>
    <scope>NUCLEOTIDE SEQUENCE</scope>
</reference>
<dbReference type="EMBL" id="UOFZ01000052">
    <property type="protein sequence ID" value="VAX12583.1"/>
    <property type="molecule type" value="Genomic_DNA"/>
</dbReference>
<protein>
    <recommendedName>
        <fullName evidence="1">THAP4-like heme-binding domain-containing protein</fullName>
    </recommendedName>
</protein>
<organism evidence="2">
    <name type="scientific">hydrothermal vent metagenome</name>
    <dbReference type="NCBI Taxonomy" id="652676"/>
    <lineage>
        <taxon>unclassified sequences</taxon>
        <taxon>metagenomes</taxon>
        <taxon>ecological metagenomes</taxon>
    </lineage>
</organism>